<proteinExistence type="predicted"/>
<dbReference type="Gene3D" id="2.120.10.80">
    <property type="entry name" value="Kelch-type beta propeller"/>
    <property type="match status" value="1"/>
</dbReference>
<sequence length="417" mass="48135">MDTMEQLDLKIQSSSLNGVKLDSLGKFQDMTFQTLDGSRILKDMQNQQAQIKKEWDDREKTLKSIVKETFKLIEVEINYDSMQSFLKDRIKCNIDFEQSKKLDVLFFFQEPQINRLYYFKPNSKKLYLYHTDFHLKQKMLINIDFKIPVNFASVQTKSGRIFIAGGSKNDTESLNSCYELMGLSNQGIDEEMMEDGIKSNNQQANLSLKRKANMITGRESHSLVCLNAKFIFALGSRINKQSSTCETYDIQNDTWTKIASLNYGRYYCSACQFNKRFVYVIGGINKNGLITQIEKYDSFQNDSKWQVLELSTNSVWEGRYFCGSNQIGETKIIIFGGFSGSVMTSTSFELDVIAMEVKESIDTQLSKNDSFYQRQPLLGSDKLLYAIGYESNVIHVYADRWGLLLKDTINWKDTKKQ</sequence>
<dbReference type="PANTHER" id="PTHR24412">
    <property type="entry name" value="KELCH PROTEIN"/>
    <property type="match status" value="1"/>
</dbReference>
<organism evidence="3 4">
    <name type="scientific">Stylonychia lemnae</name>
    <name type="common">Ciliate</name>
    <dbReference type="NCBI Taxonomy" id="5949"/>
    <lineage>
        <taxon>Eukaryota</taxon>
        <taxon>Sar</taxon>
        <taxon>Alveolata</taxon>
        <taxon>Ciliophora</taxon>
        <taxon>Intramacronucleata</taxon>
        <taxon>Spirotrichea</taxon>
        <taxon>Stichotrichia</taxon>
        <taxon>Sporadotrichida</taxon>
        <taxon>Oxytrichidae</taxon>
        <taxon>Stylonychinae</taxon>
        <taxon>Stylonychia</taxon>
    </lineage>
</organism>
<protein>
    <submittedName>
        <fullName evidence="3">Kelch motif family protein</fullName>
    </submittedName>
</protein>
<dbReference type="AlphaFoldDB" id="A0A077ZVA6"/>
<evidence type="ECO:0000313" key="4">
    <source>
        <dbReference type="Proteomes" id="UP000039865"/>
    </source>
</evidence>
<keyword evidence="4" id="KW-1185">Reference proteome</keyword>
<dbReference type="InterPro" id="IPR015915">
    <property type="entry name" value="Kelch-typ_b-propeller"/>
</dbReference>
<evidence type="ECO:0000313" key="3">
    <source>
        <dbReference type="EMBL" id="CDW73240.1"/>
    </source>
</evidence>
<dbReference type="Proteomes" id="UP000039865">
    <property type="component" value="Unassembled WGS sequence"/>
</dbReference>
<dbReference type="OrthoDB" id="304846at2759"/>
<gene>
    <name evidence="3" type="primary">Contig15026.g16010</name>
    <name evidence="3" type="ORF">STYLEM_2216</name>
</gene>
<dbReference type="SMART" id="SM00612">
    <property type="entry name" value="Kelch"/>
    <property type="match status" value="1"/>
</dbReference>
<dbReference type="PANTHER" id="PTHR24412:SF489">
    <property type="entry name" value="RING FINGER DOMAIN AND KELCH REPEAT-CONTAINING PROTEIN DDB_G0271372"/>
    <property type="match status" value="1"/>
</dbReference>
<dbReference type="InterPro" id="IPR006652">
    <property type="entry name" value="Kelch_1"/>
</dbReference>
<keyword evidence="1" id="KW-0880">Kelch repeat</keyword>
<dbReference type="InParanoid" id="A0A077ZVA6"/>
<dbReference type="EMBL" id="CCKQ01002152">
    <property type="protein sequence ID" value="CDW73240.1"/>
    <property type="molecule type" value="Genomic_DNA"/>
</dbReference>
<dbReference type="SUPFAM" id="SSF117281">
    <property type="entry name" value="Kelch motif"/>
    <property type="match status" value="1"/>
</dbReference>
<accession>A0A077ZVA6</accession>
<keyword evidence="2" id="KW-0677">Repeat</keyword>
<name>A0A077ZVA6_STYLE</name>
<evidence type="ECO:0000256" key="2">
    <source>
        <dbReference type="ARBA" id="ARBA00022737"/>
    </source>
</evidence>
<reference evidence="3 4" key="1">
    <citation type="submission" date="2014-06" db="EMBL/GenBank/DDBJ databases">
        <authorList>
            <person name="Swart Estienne"/>
        </authorList>
    </citation>
    <scope>NUCLEOTIDE SEQUENCE [LARGE SCALE GENOMIC DNA]</scope>
    <source>
        <strain evidence="3 4">130c</strain>
    </source>
</reference>
<evidence type="ECO:0000256" key="1">
    <source>
        <dbReference type="ARBA" id="ARBA00022441"/>
    </source>
</evidence>